<dbReference type="GO" id="GO:0006635">
    <property type="term" value="P:fatty acid beta-oxidation"/>
    <property type="evidence" value="ECO:0007669"/>
    <property type="project" value="TreeGrafter"/>
</dbReference>
<evidence type="ECO:0000259" key="2">
    <source>
        <dbReference type="Pfam" id="PF22622"/>
    </source>
</evidence>
<dbReference type="CDD" id="cd03448">
    <property type="entry name" value="HDE_HSD"/>
    <property type="match status" value="1"/>
</dbReference>
<dbReference type="Pfam" id="PF22622">
    <property type="entry name" value="MFE-2_hydrat-2_N"/>
    <property type="match status" value="1"/>
</dbReference>
<dbReference type="GO" id="GO:0003857">
    <property type="term" value="F:(3S)-3-hydroxyacyl-CoA dehydrogenase (NAD+) activity"/>
    <property type="evidence" value="ECO:0007669"/>
    <property type="project" value="TreeGrafter"/>
</dbReference>
<dbReference type="SUPFAM" id="SSF54637">
    <property type="entry name" value="Thioesterase/thiol ester dehydrase-isomerase"/>
    <property type="match status" value="2"/>
</dbReference>
<proteinExistence type="predicted"/>
<dbReference type="Proteomes" id="UP000094795">
    <property type="component" value="Unassembled WGS sequence"/>
</dbReference>
<feature type="domain" description="MaoC-like" evidence="1">
    <location>
        <begin position="161"/>
        <end position="267"/>
    </location>
</feature>
<dbReference type="GO" id="GO:0044594">
    <property type="term" value="F:17-beta-hydroxysteroid dehydrogenase (NAD+) activity"/>
    <property type="evidence" value="ECO:0007669"/>
    <property type="project" value="TreeGrafter"/>
</dbReference>
<dbReference type="EMBL" id="LQZT01000006">
    <property type="protein sequence ID" value="OCW58543.1"/>
    <property type="molecule type" value="Genomic_DNA"/>
</dbReference>
<organism evidence="3 4">
    <name type="scientific">Hoeflea olei</name>
    <dbReference type="NCBI Taxonomy" id="1480615"/>
    <lineage>
        <taxon>Bacteria</taxon>
        <taxon>Pseudomonadati</taxon>
        <taxon>Pseudomonadota</taxon>
        <taxon>Alphaproteobacteria</taxon>
        <taxon>Hyphomicrobiales</taxon>
        <taxon>Rhizobiaceae</taxon>
        <taxon>Hoeflea</taxon>
    </lineage>
</organism>
<dbReference type="STRING" id="1480615.AWJ14_18715"/>
<dbReference type="AlphaFoldDB" id="A0A1C1YYC1"/>
<dbReference type="InterPro" id="IPR029069">
    <property type="entry name" value="HotDog_dom_sf"/>
</dbReference>
<keyword evidence="4" id="KW-1185">Reference proteome</keyword>
<evidence type="ECO:0000313" key="3">
    <source>
        <dbReference type="EMBL" id="OCW58543.1"/>
    </source>
</evidence>
<gene>
    <name evidence="3" type="ORF">AWJ14_18715</name>
</gene>
<dbReference type="InterPro" id="IPR002539">
    <property type="entry name" value="MaoC-like_dom"/>
</dbReference>
<protein>
    <submittedName>
        <fullName evidence="3">3-alpha,7-alpha, 12-alpha-trihydroxy-5-beta-cholest-24-enoyl-CoA hydratase</fullName>
    </submittedName>
</protein>
<name>A0A1C1YYC1_9HYPH</name>
<comment type="caution">
    <text evidence="3">The sequence shown here is derived from an EMBL/GenBank/DDBJ whole genome shotgun (WGS) entry which is preliminary data.</text>
</comment>
<dbReference type="OrthoDB" id="5522043at2"/>
<reference evidence="3 4" key="1">
    <citation type="submission" date="2015-12" db="EMBL/GenBank/DDBJ databases">
        <authorList>
            <person name="Shamseldin A."/>
            <person name="Moawad H."/>
            <person name="Abd El-Rahim W.M."/>
            <person name="Sadowsky M.J."/>
        </authorList>
    </citation>
    <scope>NUCLEOTIDE SEQUENCE [LARGE SCALE GENOMIC DNA]</scope>
    <source>
        <strain evidence="3 4">JC234</strain>
    </source>
</reference>
<evidence type="ECO:0000313" key="4">
    <source>
        <dbReference type="Proteomes" id="UP000094795"/>
    </source>
</evidence>
<sequence length="290" mass="32006">MAFDRDTVLNWPIPEAQQLYTPRDTMLYALGIGMGADPCDEAELCFVQERGLRAFPSMAVVLAHPGFWMRDEKAGIDWTRVLHAEQSVRLLRPLPPAAHVVSTSRVVEIVDKGAGRGALLRQEREVRLEDTGELLAVVDMLAFCRGDGGCGGPTERARELESVPGRAPDITHRLPTLPQSALIYRLSGDYNPLHSDPEVARRAGFDRPILQGLCTLGVALRSALGKARAYETDRVRGFDVRFVAPVYPGETIRTEIWDEGETLRFRAYADERDTLVLDKGQVVLGAMPGG</sequence>
<dbReference type="InterPro" id="IPR054357">
    <property type="entry name" value="MFE-2_N"/>
</dbReference>
<dbReference type="PANTHER" id="PTHR13078">
    <property type="entry name" value="PEROXISOMAL MULTIFUNCTIONAL ENZYME TYPE 2-RELATED"/>
    <property type="match status" value="1"/>
</dbReference>
<dbReference type="Gene3D" id="3.10.129.10">
    <property type="entry name" value="Hotdog Thioesterase"/>
    <property type="match status" value="2"/>
</dbReference>
<dbReference type="Pfam" id="PF01575">
    <property type="entry name" value="MaoC_dehydratas"/>
    <property type="match status" value="1"/>
</dbReference>
<feature type="domain" description="Peroxisomal multifunctional enzyme type 2-like N-terminal" evidence="2">
    <location>
        <begin position="20"/>
        <end position="146"/>
    </location>
</feature>
<dbReference type="GO" id="GO:0004300">
    <property type="term" value="F:enoyl-CoA hydratase activity"/>
    <property type="evidence" value="ECO:0007669"/>
    <property type="project" value="TreeGrafter"/>
</dbReference>
<evidence type="ECO:0000259" key="1">
    <source>
        <dbReference type="Pfam" id="PF01575"/>
    </source>
</evidence>
<dbReference type="PANTHER" id="PTHR13078:SF56">
    <property type="entry name" value="PEROXISOMAL MULTIFUNCTIONAL ENZYME TYPE 2"/>
    <property type="match status" value="1"/>
</dbReference>
<accession>A0A1C1YYC1</accession>